<organism evidence="1 2">
    <name type="scientific">Sitophilus oryzae</name>
    <name type="common">Rice weevil</name>
    <name type="synonym">Curculio oryzae</name>
    <dbReference type="NCBI Taxonomy" id="7048"/>
    <lineage>
        <taxon>Eukaryota</taxon>
        <taxon>Metazoa</taxon>
        <taxon>Ecdysozoa</taxon>
        <taxon>Arthropoda</taxon>
        <taxon>Hexapoda</taxon>
        <taxon>Insecta</taxon>
        <taxon>Pterygota</taxon>
        <taxon>Neoptera</taxon>
        <taxon>Endopterygota</taxon>
        <taxon>Coleoptera</taxon>
        <taxon>Polyphaga</taxon>
        <taxon>Cucujiformia</taxon>
        <taxon>Curculionidae</taxon>
        <taxon>Dryophthorinae</taxon>
        <taxon>Sitophilus</taxon>
    </lineage>
</organism>
<dbReference type="RefSeq" id="XP_030749305.1">
    <property type="nucleotide sequence ID" value="XM_030893445.1"/>
</dbReference>
<dbReference type="GeneID" id="115877306"/>
<evidence type="ECO:0000313" key="1">
    <source>
        <dbReference type="Proteomes" id="UP000504635"/>
    </source>
</evidence>
<protein>
    <submittedName>
        <fullName evidence="2">Uncharacterized protein LOC115877306</fullName>
    </submittedName>
</protein>
<dbReference type="OrthoDB" id="6747713at2759"/>
<gene>
    <name evidence="2" type="primary">LOC115877306</name>
</gene>
<reference evidence="2" key="1">
    <citation type="submission" date="2025-08" db="UniProtKB">
        <authorList>
            <consortium name="RefSeq"/>
        </authorList>
    </citation>
    <scope>IDENTIFICATION</scope>
    <source>
        <tissue evidence="2">Gonads</tissue>
    </source>
</reference>
<keyword evidence="1" id="KW-1185">Reference proteome</keyword>
<dbReference type="Proteomes" id="UP000504635">
    <property type="component" value="Unplaced"/>
</dbReference>
<dbReference type="KEGG" id="soy:115877306"/>
<accession>A0A6J2XED3</accession>
<dbReference type="InParanoid" id="A0A6J2XED3"/>
<proteinExistence type="predicted"/>
<evidence type="ECO:0000313" key="2">
    <source>
        <dbReference type="RefSeq" id="XP_030749305.1"/>
    </source>
</evidence>
<sequence>MKSLIFIFSLFSLIYGNIVLIEPTRLRRGILGTVTSTVFTTVTETHYVPATCLHVDPNLPDCRNVRFLNLPAFNGFNYFNFTNSLGSGNNVPGKGNSTNNDHQTVEITKRADLDQNPDQTVHIQGWAEYLGLTRPTVTVTDVKIVPTTVLDPRIVVTYAIKGCKPHSLPYNLEKCPEEPEVEMIEIVPTTTVYARMESTAEPEKSTFSAQGVLESTEVERVDETVQHKKATKKLH</sequence>
<dbReference type="AlphaFoldDB" id="A0A6J2XED3"/>
<name>A0A6J2XED3_SITOR</name>